<name>A0A084W987_ANOSI</name>
<dbReference type="InterPro" id="IPR010512">
    <property type="entry name" value="DUF1091"/>
</dbReference>
<dbReference type="VEuPathDB" id="VectorBase:ASIS022972"/>
<gene>
    <name evidence="1" type="ORF">ZHAS_00014785</name>
</gene>
<organism evidence="1">
    <name type="scientific">Anopheles sinensis</name>
    <name type="common">Mosquito</name>
    <dbReference type="NCBI Taxonomy" id="74873"/>
    <lineage>
        <taxon>Eukaryota</taxon>
        <taxon>Metazoa</taxon>
        <taxon>Ecdysozoa</taxon>
        <taxon>Arthropoda</taxon>
        <taxon>Hexapoda</taxon>
        <taxon>Insecta</taxon>
        <taxon>Pterygota</taxon>
        <taxon>Neoptera</taxon>
        <taxon>Endopterygota</taxon>
        <taxon>Diptera</taxon>
        <taxon>Nematocera</taxon>
        <taxon>Culicoidea</taxon>
        <taxon>Culicidae</taxon>
        <taxon>Anophelinae</taxon>
        <taxon>Anopheles</taxon>
    </lineage>
</organism>
<evidence type="ECO:0000313" key="3">
    <source>
        <dbReference type="Proteomes" id="UP000030765"/>
    </source>
</evidence>
<reference evidence="1 3" key="1">
    <citation type="journal article" date="2014" name="BMC Genomics">
        <title>Genome sequence of Anopheles sinensis provides insight into genetics basis of mosquito competence for malaria parasites.</title>
        <authorList>
            <person name="Zhou D."/>
            <person name="Zhang D."/>
            <person name="Ding G."/>
            <person name="Shi L."/>
            <person name="Hou Q."/>
            <person name="Ye Y."/>
            <person name="Xu Y."/>
            <person name="Zhou H."/>
            <person name="Xiong C."/>
            <person name="Li S."/>
            <person name="Yu J."/>
            <person name="Hong S."/>
            <person name="Yu X."/>
            <person name="Zou P."/>
            <person name="Chen C."/>
            <person name="Chang X."/>
            <person name="Wang W."/>
            <person name="Lv Y."/>
            <person name="Sun Y."/>
            <person name="Ma L."/>
            <person name="Shen B."/>
            <person name="Zhu C."/>
        </authorList>
    </citation>
    <scope>NUCLEOTIDE SEQUENCE [LARGE SCALE GENOMIC DNA]</scope>
</reference>
<evidence type="ECO:0000313" key="1">
    <source>
        <dbReference type="EMBL" id="KFB46781.1"/>
    </source>
</evidence>
<sequence length="123" mass="14489">MAAMRDFNDIRMLVDYTVRALNGTIQNKIFSRSIEFCQFLRRPNMDRMMKMFYITINRTSRLPNRCPIGKGQRSDLRFLPATMPVPSFFPETNFLANVNFYTGLRQEPILESRWYGGLKKIHG</sequence>
<protein>
    <submittedName>
        <fullName evidence="1">AGAP011020-PA-like protein</fullName>
    </submittedName>
</protein>
<dbReference type="EMBL" id="ATLV01021651">
    <property type="status" value="NOT_ANNOTATED_CDS"/>
    <property type="molecule type" value="Genomic_DNA"/>
</dbReference>
<dbReference type="PANTHER" id="PTHR20898:SF1">
    <property type="entry name" value="MD-2-RELATED LIPID-RECOGNITION DOMAIN-CONTAINING PROTEIN"/>
    <property type="match status" value="1"/>
</dbReference>
<evidence type="ECO:0000313" key="2">
    <source>
        <dbReference type="EnsemblMetazoa" id="ASIC014785-PA"/>
    </source>
</evidence>
<proteinExistence type="predicted"/>
<dbReference type="Pfam" id="PF06477">
    <property type="entry name" value="DUF1091"/>
    <property type="match status" value="1"/>
</dbReference>
<dbReference type="PANTHER" id="PTHR20898">
    <property type="entry name" value="DAEDALUS ON 3-RELATED-RELATED"/>
    <property type="match status" value="1"/>
</dbReference>
<dbReference type="OMA" id="YITINRT"/>
<accession>A0A084W987</accession>
<keyword evidence="3" id="KW-1185">Reference proteome</keyword>
<dbReference type="EMBL" id="KE525321">
    <property type="protein sequence ID" value="KFB46781.1"/>
    <property type="molecule type" value="Genomic_DNA"/>
</dbReference>
<dbReference type="VEuPathDB" id="VectorBase:ASIC014785"/>
<reference evidence="2" key="2">
    <citation type="submission" date="2020-05" db="UniProtKB">
        <authorList>
            <consortium name="EnsemblMetazoa"/>
        </authorList>
    </citation>
    <scope>IDENTIFICATION</scope>
</reference>
<dbReference type="OrthoDB" id="7741579at2759"/>
<dbReference type="EnsemblMetazoa" id="ASIC014785-RA">
    <property type="protein sequence ID" value="ASIC014785-PA"/>
    <property type="gene ID" value="ASIC014785"/>
</dbReference>
<dbReference type="AlphaFoldDB" id="A0A084W987"/>
<dbReference type="Proteomes" id="UP000030765">
    <property type="component" value="Unassembled WGS sequence"/>
</dbReference>